<evidence type="ECO:0000313" key="1">
    <source>
        <dbReference type="EMBL" id="TSE33716.1"/>
    </source>
</evidence>
<dbReference type="AlphaFoldDB" id="A0A554XD11"/>
<dbReference type="RefSeq" id="WP_052231589.1">
    <property type="nucleotide sequence ID" value="NZ_CP083911.1"/>
</dbReference>
<evidence type="ECO:0000313" key="2">
    <source>
        <dbReference type="Proteomes" id="UP000317763"/>
    </source>
</evidence>
<accession>A0A554XD11</accession>
<comment type="caution">
    <text evidence="1">The sequence shown here is derived from an EMBL/GenBank/DDBJ whole genome shotgun (WGS) entry which is preliminary data.</text>
</comment>
<name>A0A554XD11_9BURK</name>
<dbReference type="Gene3D" id="1.10.3210.10">
    <property type="entry name" value="Hypothetical protein af1432"/>
    <property type="match status" value="1"/>
</dbReference>
<dbReference type="STRING" id="307486.GCA_000807215_01799"/>
<reference evidence="1 2" key="1">
    <citation type="submission" date="2019-07" db="EMBL/GenBank/DDBJ databases">
        <title>Tepidimonas taiwanensis I1-1 draft genome.</title>
        <authorList>
            <person name="Da Costa M.S."/>
            <person name="Froufe H.J.C."/>
            <person name="Egas C."/>
            <person name="Albuquerque L."/>
        </authorList>
    </citation>
    <scope>NUCLEOTIDE SEQUENCE [LARGE SCALE GENOMIC DNA]</scope>
    <source>
        <strain evidence="1 2">I1-1</strain>
    </source>
</reference>
<dbReference type="OrthoDB" id="9774747at2"/>
<gene>
    <name evidence="1" type="ORF">Ttaiw_00281</name>
</gene>
<protein>
    <submittedName>
        <fullName evidence="1">Uncharacterized protein</fullName>
    </submittedName>
</protein>
<proteinExistence type="predicted"/>
<dbReference type="EMBL" id="VJOM01000002">
    <property type="protein sequence ID" value="TSE33716.1"/>
    <property type="molecule type" value="Genomic_DNA"/>
</dbReference>
<dbReference type="Proteomes" id="UP000317763">
    <property type="component" value="Unassembled WGS sequence"/>
</dbReference>
<keyword evidence="2" id="KW-1185">Reference proteome</keyword>
<organism evidence="1 2">
    <name type="scientific">Tepidimonas taiwanensis</name>
    <dbReference type="NCBI Taxonomy" id="307486"/>
    <lineage>
        <taxon>Bacteria</taxon>
        <taxon>Pseudomonadati</taxon>
        <taxon>Pseudomonadota</taxon>
        <taxon>Betaproteobacteria</taxon>
        <taxon>Burkholderiales</taxon>
        <taxon>Tepidimonas</taxon>
    </lineage>
</organism>
<sequence>MNMPSAYHGAATPAEWLHRWSDLESRLAALLLAAPSGRDDWPLAFSDWLEHARSHLDADTDAGLFWIFRLASTTRVGYSSIHALLCWALARVVSPALALSAADADTLERAALTMNIGMTRLQNLLAMQTAPITPSQRTQIDAHPSRSVELLQSHGVKDERWLFVVKYHHDTACLDFSTRVLQRLDRYGALISPRQTRDGRHLVETGHHLTTQGTEKIDDVGRSIVHELGLFPPGTLVRLADDSTAIALRRGENPGDPQVAVIFGPDGKKPPSPFAVDTRQPEWAVVSALHGTSVADVPSVDALLPLLFATRDNAGL</sequence>